<protein>
    <submittedName>
        <fullName evidence="2">Uncharacterized protein</fullName>
    </submittedName>
</protein>
<reference evidence="2" key="1">
    <citation type="submission" date="2007-07" db="EMBL/GenBank/DDBJ databases">
        <title>PCAP assembly of the Caenorhabditis remanei genome.</title>
        <authorList>
            <consortium name="The Caenorhabditis remanei Sequencing Consortium"/>
            <person name="Wilson R.K."/>
        </authorList>
    </citation>
    <scope>NUCLEOTIDE SEQUENCE [LARGE SCALE GENOMIC DNA]</scope>
    <source>
        <strain evidence="2">PB4641</strain>
    </source>
</reference>
<feature type="compositionally biased region" description="Low complexity" evidence="1">
    <location>
        <begin position="31"/>
        <end position="51"/>
    </location>
</feature>
<evidence type="ECO:0000313" key="2">
    <source>
        <dbReference type="EMBL" id="EFO97129.1"/>
    </source>
</evidence>
<feature type="compositionally biased region" description="Polar residues" evidence="1">
    <location>
        <begin position="205"/>
        <end position="222"/>
    </location>
</feature>
<dbReference type="Proteomes" id="UP000008281">
    <property type="component" value="Unassembled WGS sequence"/>
</dbReference>
<proteinExistence type="predicted"/>
<name>E3NGN1_CAERE</name>
<dbReference type="EMBL" id="DS268656">
    <property type="protein sequence ID" value="EFO97129.1"/>
    <property type="molecule type" value="Genomic_DNA"/>
</dbReference>
<evidence type="ECO:0000313" key="3">
    <source>
        <dbReference type="Proteomes" id="UP000008281"/>
    </source>
</evidence>
<feature type="region of interest" description="Disordered" evidence="1">
    <location>
        <begin position="29"/>
        <end position="76"/>
    </location>
</feature>
<feature type="region of interest" description="Disordered" evidence="1">
    <location>
        <begin position="205"/>
        <end position="243"/>
    </location>
</feature>
<sequence>MFHVTNNGNGTANQNLQIIQIIGDVTINIHPQPQQAPPTSSAPPAGSPPSSDLRGSIPDVMTGTRLPSFSFPPFPAASRNGFAIKSEPTEAKGSMSKQPAENSNNELMPRRLIQKEVKVEQVEPAPSSTARNVLEGSEIGEQESNGMNNALKYEETPGHFIPIADTCSNHGGHARSNGVAHSCTNNLEPIKHIQSSDHPKFVSGGFSTSFQQPNNSNTSTGPTRGVSVVQGSRKRVYPDGQSNSSYSHKKHYYATTKGFWFALVNVELKSPKDDAHLQAEARRLNVEISAISSFRMPCGNNRFVQAFMICGHKNRDRMREERVKEDYWKSCWSIEHLVNDKATPFFWGSIQEKQVFKLILCATKLSHDEKDTSQLNGVLGSIDRPRFMSRRVQDTGFNDDFKRKLNNEGHREWEKMLEWIELNDAQRRENERNVPGPSTSYYN</sequence>
<dbReference type="AlphaFoldDB" id="E3NGN1"/>
<evidence type="ECO:0000256" key="1">
    <source>
        <dbReference type="SAM" id="MobiDB-lite"/>
    </source>
</evidence>
<accession>E3NGN1</accession>
<dbReference type="HOGENOM" id="CLU_618547_0_0_1"/>
<keyword evidence="3" id="KW-1185">Reference proteome</keyword>
<gene>
    <name evidence="2" type="ORF">CRE_30200</name>
</gene>
<organism evidence="3">
    <name type="scientific">Caenorhabditis remanei</name>
    <name type="common">Caenorhabditis vulgaris</name>
    <dbReference type="NCBI Taxonomy" id="31234"/>
    <lineage>
        <taxon>Eukaryota</taxon>
        <taxon>Metazoa</taxon>
        <taxon>Ecdysozoa</taxon>
        <taxon>Nematoda</taxon>
        <taxon>Chromadorea</taxon>
        <taxon>Rhabditida</taxon>
        <taxon>Rhabditina</taxon>
        <taxon>Rhabditomorpha</taxon>
        <taxon>Rhabditoidea</taxon>
        <taxon>Rhabditidae</taxon>
        <taxon>Peloderinae</taxon>
        <taxon>Caenorhabditis</taxon>
    </lineage>
</organism>